<keyword evidence="8" id="KW-0067">ATP-binding</keyword>
<dbReference type="Gene3D" id="1.10.510.10">
    <property type="entry name" value="Transferase(Phosphotransferase) domain 1"/>
    <property type="match status" value="1"/>
</dbReference>
<reference evidence="15 16" key="1">
    <citation type="journal article" date="2023" name="Plants (Basel)">
        <title>Bridging the Gap: Combining Genomics and Transcriptomics Approaches to Understand Stylosanthes scabra, an Orphan Legume from the Brazilian Caatinga.</title>
        <authorList>
            <person name="Ferreira-Neto J.R.C."/>
            <person name="da Silva M.D."/>
            <person name="Binneck E."/>
            <person name="de Melo N.F."/>
            <person name="da Silva R.H."/>
            <person name="de Melo A.L.T.M."/>
            <person name="Pandolfi V."/>
            <person name="Bustamante F.O."/>
            <person name="Brasileiro-Vidal A.C."/>
            <person name="Benko-Iseppon A.M."/>
        </authorList>
    </citation>
    <scope>NUCLEOTIDE SEQUENCE [LARGE SCALE GENOMIC DNA]</scope>
    <source>
        <tissue evidence="15">Leaves</tissue>
    </source>
</reference>
<evidence type="ECO:0000256" key="1">
    <source>
        <dbReference type="ARBA" id="ARBA00004167"/>
    </source>
</evidence>
<keyword evidence="10" id="KW-0472">Membrane</keyword>
<comment type="catalytic activity">
    <reaction evidence="11">
        <text>L-threonyl-[protein] + ATP = O-phospho-L-threonyl-[protein] + ADP + H(+)</text>
        <dbReference type="Rhea" id="RHEA:46608"/>
        <dbReference type="Rhea" id="RHEA-COMP:11060"/>
        <dbReference type="Rhea" id="RHEA-COMP:11605"/>
        <dbReference type="ChEBI" id="CHEBI:15378"/>
        <dbReference type="ChEBI" id="CHEBI:30013"/>
        <dbReference type="ChEBI" id="CHEBI:30616"/>
        <dbReference type="ChEBI" id="CHEBI:61977"/>
        <dbReference type="ChEBI" id="CHEBI:456216"/>
        <dbReference type="EC" id="2.7.11.1"/>
    </reaction>
</comment>
<evidence type="ECO:0000256" key="9">
    <source>
        <dbReference type="ARBA" id="ARBA00022989"/>
    </source>
</evidence>
<keyword evidence="7" id="KW-0418">Kinase</keyword>
<protein>
    <recommendedName>
        <fullName evidence="2">non-specific serine/threonine protein kinase</fullName>
        <ecNumber evidence="2">2.7.11.1</ecNumber>
    </recommendedName>
</protein>
<feature type="non-terminal residue" evidence="15">
    <location>
        <position position="1"/>
    </location>
</feature>
<comment type="catalytic activity">
    <reaction evidence="12">
        <text>L-seryl-[protein] + ATP = O-phospho-L-seryl-[protein] + ADP + H(+)</text>
        <dbReference type="Rhea" id="RHEA:17989"/>
        <dbReference type="Rhea" id="RHEA-COMP:9863"/>
        <dbReference type="Rhea" id="RHEA-COMP:11604"/>
        <dbReference type="ChEBI" id="CHEBI:15378"/>
        <dbReference type="ChEBI" id="CHEBI:29999"/>
        <dbReference type="ChEBI" id="CHEBI:30616"/>
        <dbReference type="ChEBI" id="CHEBI:83421"/>
        <dbReference type="ChEBI" id="CHEBI:456216"/>
        <dbReference type="EC" id="2.7.11.1"/>
    </reaction>
</comment>
<name>A0ABU6RPX1_9FABA</name>
<evidence type="ECO:0000256" key="13">
    <source>
        <dbReference type="SAM" id="MobiDB-lite"/>
    </source>
</evidence>
<evidence type="ECO:0000256" key="8">
    <source>
        <dbReference type="ARBA" id="ARBA00022840"/>
    </source>
</evidence>
<dbReference type="PANTHER" id="PTHR47984:SF10">
    <property type="entry name" value="PROTEIN KINASE SUPERFAMILY PROTEIN"/>
    <property type="match status" value="1"/>
</dbReference>
<evidence type="ECO:0000256" key="6">
    <source>
        <dbReference type="ARBA" id="ARBA00022741"/>
    </source>
</evidence>
<evidence type="ECO:0000256" key="3">
    <source>
        <dbReference type="ARBA" id="ARBA00022553"/>
    </source>
</evidence>
<sequence length="226" mass="25349">IFFLRRNPPPPSPRHPPTRSRRTAASEPVHISSHQRCRHRRSIASKSLVAVLKVEEVSAAVVSAPRPSHPPSHPVAVDLAGAPSHCRRLGSVSIQRRRILVLGRHLQARRSLQSFVFVFHLRLQVFVSAVHGLQLSALKIDFTNLASFKHAEFSVGKALKWSNRLAILIGVAKAVHFLHTGVIPDCFENQLKTRNILLDEHRIPKLSDYGIAIIREEIDKHEVPLL</sequence>
<keyword evidence="3" id="KW-0597">Phosphoprotein</keyword>
<proteinExistence type="predicted"/>
<dbReference type="PROSITE" id="PS50011">
    <property type="entry name" value="PROTEIN_KINASE_DOM"/>
    <property type="match status" value="1"/>
</dbReference>
<dbReference type="InterPro" id="IPR011009">
    <property type="entry name" value="Kinase-like_dom_sf"/>
</dbReference>
<dbReference type="EMBL" id="JASCZI010031127">
    <property type="protein sequence ID" value="MED6126012.1"/>
    <property type="molecule type" value="Genomic_DNA"/>
</dbReference>
<dbReference type="InterPro" id="IPR052232">
    <property type="entry name" value="RLK_Ser/Thr-Kinase"/>
</dbReference>
<keyword evidence="4" id="KW-0808">Transferase</keyword>
<keyword evidence="5" id="KW-0812">Transmembrane</keyword>
<evidence type="ECO:0000256" key="12">
    <source>
        <dbReference type="ARBA" id="ARBA00048679"/>
    </source>
</evidence>
<comment type="caution">
    <text evidence="15">The sequence shown here is derived from an EMBL/GenBank/DDBJ whole genome shotgun (WGS) entry which is preliminary data.</text>
</comment>
<feature type="domain" description="Protein kinase" evidence="14">
    <location>
        <begin position="1"/>
        <end position="226"/>
    </location>
</feature>
<dbReference type="SUPFAM" id="SSF56112">
    <property type="entry name" value="Protein kinase-like (PK-like)"/>
    <property type="match status" value="1"/>
</dbReference>
<evidence type="ECO:0000256" key="4">
    <source>
        <dbReference type="ARBA" id="ARBA00022679"/>
    </source>
</evidence>
<evidence type="ECO:0000313" key="15">
    <source>
        <dbReference type="EMBL" id="MED6126012.1"/>
    </source>
</evidence>
<evidence type="ECO:0000256" key="2">
    <source>
        <dbReference type="ARBA" id="ARBA00012513"/>
    </source>
</evidence>
<accession>A0ABU6RPX1</accession>
<gene>
    <name evidence="15" type="ORF">PIB30_074254</name>
</gene>
<keyword evidence="9" id="KW-1133">Transmembrane helix</keyword>
<dbReference type="EC" id="2.7.11.1" evidence="2"/>
<evidence type="ECO:0000256" key="7">
    <source>
        <dbReference type="ARBA" id="ARBA00022777"/>
    </source>
</evidence>
<evidence type="ECO:0000313" key="16">
    <source>
        <dbReference type="Proteomes" id="UP001341840"/>
    </source>
</evidence>
<comment type="subcellular location">
    <subcellularLocation>
        <location evidence="1">Membrane</location>
        <topology evidence="1">Single-pass membrane protein</topology>
    </subcellularLocation>
</comment>
<evidence type="ECO:0000259" key="14">
    <source>
        <dbReference type="PROSITE" id="PS50011"/>
    </source>
</evidence>
<evidence type="ECO:0000256" key="11">
    <source>
        <dbReference type="ARBA" id="ARBA00047899"/>
    </source>
</evidence>
<evidence type="ECO:0000256" key="10">
    <source>
        <dbReference type="ARBA" id="ARBA00023136"/>
    </source>
</evidence>
<organism evidence="15 16">
    <name type="scientific">Stylosanthes scabra</name>
    <dbReference type="NCBI Taxonomy" id="79078"/>
    <lineage>
        <taxon>Eukaryota</taxon>
        <taxon>Viridiplantae</taxon>
        <taxon>Streptophyta</taxon>
        <taxon>Embryophyta</taxon>
        <taxon>Tracheophyta</taxon>
        <taxon>Spermatophyta</taxon>
        <taxon>Magnoliopsida</taxon>
        <taxon>eudicotyledons</taxon>
        <taxon>Gunneridae</taxon>
        <taxon>Pentapetalae</taxon>
        <taxon>rosids</taxon>
        <taxon>fabids</taxon>
        <taxon>Fabales</taxon>
        <taxon>Fabaceae</taxon>
        <taxon>Papilionoideae</taxon>
        <taxon>50 kb inversion clade</taxon>
        <taxon>dalbergioids sensu lato</taxon>
        <taxon>Dalbergieae</taxon>
        <taxon>Pterocarpus clade</taxon>
        <taxon>Stylosanthes</taxon>
    </lineage>
</organism>
<dbReference type="InterPro" id="IPR000719">
    <property type="entry name" value="Prot_kinase_dom"/>
</dbReference>
<dbReference type="PANTHER" id="PTHR47984">
    <property type="entry name" value="OS01G0323000 PROTEIN"/>
    <property type="match status" value="1"/>
</dbReference>
<dbReference type="Proteomes" id="UP001341840">
    <property type="component" value="Unassembled WGS sequence"/>
</dbReference>
<feature type="region of interest" description="Disordered" evidence="13">
    <location>
        <begin position="1"/>
        <end position="36"/>
    </location>
</feature>
<keyword evidence="16" id="KW-1185">Reference proteome</keyword>
<keyword evidence="6" id="KW-0547">Nucleotide-binding</keyword>
<evidence type="ECO:0000256" key="5">
    <source>
        <dbReference type="ARBA" id="ARBA00022692"/>
    </source>
</evidence>